<evidence type="ECO:0000313" key="2">
    <source>
        <dbReference type="EMBL" id="TNM67025.1"/>
    </source>
</evidence>
<name>A0A5C4XV55_9DEIO</name>
<dbReference type="EMBL" id="VDMO01000035">
    <property type="protein sequence ID" value="TNM67025.1"/>
    <property type="molecule type" value="Genomic_DNA"/>
</dbReference>
<keyword evidence="1" id="KW-0418">Kinase</keyword>
<dbReference type="RefSeq" id="WP_139404791.1">
    <property type="nucleotide sequence ID" value="NZ_JACHEW010000037.1"/>
</dbReference>
<dbReference type="Gene3D" id="1.10.287.130">
    <property type="match status" value="1"/>
</dbReference>
<comment type="caution">
    <text evidence="2">The sequence shown here is derived from an EMBL/GenBank/DDBJ whole genome shotgun (WGS) entry which is preliminary data.</text>
</comment>
<dbReference type="AlphaFoldDB" id="A0A5C4XV55"/>
<reference evidence="1 4" key="2">
    <citation type="submission" date="2020-08" db="EMBL/GenBank/DDBJ databases">
        <title>Genomic Encyclopedia of Type Strains, Phase IV (KMG-IV): sequencing the most valuable type-strain genomes for metagenomic binning, comparative biology and taxonomic classification.</title>
        <authorList>
            <person name="Goeker M."/>
        </authorList>
    </citation>
    <scope>NUCLEOTIDE SEQUENCE [LARGE SCALE GENOMIC DNA]</scope>
    <source>
        <strain evidence="1 4">DSM 12027</strain>
    </source>
</reference>
<gene>
    <name evidence="2" type="ORF">FHR04_19095</name>
    <name evidence="1" type="ORF">HNQ04_003940</name>
</gene>
<keyword evidence="4" id="KW-1185">Reference proteome</keyword>
<organism evidence="2 3">
    <name type="scientific">Deinococcus radiopugnans ATCC 19172</name>
    <dbReference type="NCBI Taxonomy" id="585398"/>
    <lineage>
        <taxon>Bacteria</taxon>
        <taxon>Thermotogati</taxon>
        <taxon>Deinococcota</taxon>
        <taxon>Deinococci</taxon>
        <taxon>Deinococcales</taxon>
        <taxon>Deinococcaceae</taxon>
        <taxon>Deinococcus</taxon>
    </lineage>
</organism>
<protein>
    <submittedName>
        <fullName evidence="1">Signal transduction histidine kinase</fullName>
    </submittedName>
</protein>
<dbReference type="EMBL" id="JACHEW010000037">
    <property type="protein sequence ID" value="MBB6018659.1"/>
    <property type="molecule type" value="Genomic_DNA"/>
</dbReference>
<dbReference type="Proteomes" id="UP000313988">
    <property type="component" value="Unassembled WGS sequence"/>
</dbReference>
<dbReference type="InterPro" id="IPR036097">
    <property type="entry name" value="HisK_dim/P_sf"/>
</dbReference>
<keyword evidence="1" id="KW-0808">Transferase</keyword>
<dbReference type="GO" id="GO:0000155">
    <property type="term" value="F:phosphorelay sensor kinase activity"/>
    <property type="evidence" value="ECO:0007669"/>
    <property type="project" value="InterPro"/>
</dbReference>
<evidence type="ECO:0000313" key="4">
    <source>
        <dbReference type="Proteomes" id="UP000629870"/>
    </source>
</evidence>
<evidence type="ECO:0000313" key="1">
    <source>
        <dbReference type="EMBL" id="MBB6018659.1"/>
    </source>
</evidence>
<proteinExistence type="predicted"/>
<dbReference type="OrthoDB" id="59230at2"/>
<dbReference type="Proteomes" id="UP000629870">
    <property type="component" value="Unassembled WGS sequence"/>
</dbReference>
<dbReference type="SUPFAM" id="SSF47384">
    <property type="entry name" value="Homodimeric domain of signal transducing histidine kinase"/>
    <property type="match status" value="1"/>
</dbReference>
<sequence length="66" mass="7287">MAALLERLETEPQTTTATMAHELRTPLAVLQARLAEDLRHLSLADAGKLNLSFGPPVRAKRVRLLI</sequence>
<reference evidence="2 3" key="1">
    <citation type="submission" date="2019-06" db="EMBL/GenBank/DDBJ databases">
        <title>Genome sequence of Deinococcus radiopugnans ATCC 19172.</title>
        <authorList>
            <person name="Maclea K.S."/>
            <person name="Maynard C.R."/>
        </authorList>
    </citation>
    <scope>NUCLEOTIDE SEQUENCE [LARGE SCALE GENOMIC DNA]</scope>
    <source>
        <strain evidence="2 3">ATCC 19172</strain>
    </source>
</reference>
<accession>A0A5C4XV55</accession>
<evidence type="ECO:0000313" key="3">
    <source>
        <dbReference type="Proteomes" id="UP000313988"/>
    </source>
</evidence>